<keyword evidence="3 5" id="KW-1133">Transmembrane helix</keyword>
<feature type="transmembrane region" description="Helical" evidence="5">
    <location>
        <begin position="327"/>
        <end position="347"/>
    </location>
</feature>
<name>V4RD15_9HYPH</name>
<comment type="subcellular location">
    <subcellularLocation>
        <location evidence="1">Membrane</location>
        <topology evidence="1">Multi-pass membrane protein</topology>
    </subcellularLocation>
</comment>
<evidence type="ECO:0000256" key="5">
    <source>
        <dbReference type="SAM" id="Phobius"/>
    </source>
</evidence>
<feature type="transmembrane region" description="Helical" evidence="5">
    <location>
        <begin position="20"/>
        <end position="37"/>
    </location>
</feature>
<feature type="transmembrane region" description="Helical" evidence="5">
    <location>
        <begin position="125"/>
        <end position="145"/>
    </location>
</feature>
<accession>V4RD15</accession>
<comment type="caution">
    <text evidence="7">The sequence shown here is derived from an EMBL/GenBank/DDBJ whole genome shotgun (WGS) entry which is preliminary data.</text>
</comment>
<dbReference type="eggNOG" id="COG3307">
    <property type="taxonomic scope" value="Bacteria"/>
</dbReference>
<dbReference type="EMBL" id="AWXZ01000039">
    <property type="protein sequence ID" value="ESR23284.1"/>
    <property type="molecule type" value="Genomic_DNA"/>
</dbReference>
<dbReference type="PANTHER" id="PTHR37422">
    <property type="entry name" value="TEICHURONIC ACID BIOSYNTHESIS PROTEIN TUAE"/>
    <property type="match status" value="1"/>
</dbReference>
<dbReference type="PATRIC" id="fig|631454.5.peg.3312"/>
<gene>
    <name evidence="7" type="ORF">N177_3352</name>
</gene>
<feature type="transmembrane region" description="Helical" evidence="5">
    <location>
        <begin position="91"/>
        <end position="113"/>
    </location>
</feature>
<reference evidence="7 8" key="1">
    <citation type="journal article" date="2014" name="Genome Announc.">
        <title>Draft Genome Sequence of Lutibaculum baratangense Strain AMV1T, Isolated from a Mud Volcano in Andamans, India.</title>
        <authorList>
            <person name="Singh A."/>
            <person name="Sreenivas A."/>
            <person name="Sathyanarayana Reddy G."/>
            <person name="Pinnaka A.K."/>
            <person name="Shivaji S."/>
        </authorList>
    </citation>
    <scope>NUCLEOTIDE SEQUENCE [LARGE SCALE GENOMIC DNA]</scope>
    <source>
        <strain evidence="7 8">AMV1</strain>
    </source>
</reference>
<feature type="transmembrane region" description="Helical" evidence="5">
    <location>
        <begin position="190"/>
        <end position="206"/>
    </location>
</feature>
<protein>
    <recommendedName>
        <fullName evidence="6">O-antigen ligase-related domain-containing protein</fullName>
    </recommendedName>
</protein>
<feature type="domain" description="O-antigen ligase-related" evidence="6">
    <location>
        <begin position="197"/>
        <end position="335"/>
    </location>
</feature>
<dbReference type="OrthoDB" id="9796592at2"/>
<dbReference type="PANTHER" id="PTHR37422:SF21">
    <property type="entry name" value="EXOQ-LIKE PROTEIN"/>
    <property type="match status" value="1"/>
</dbReference>
<feature type="transmembrane region" description="Helical" evidence="5">
    <location>
        <begin position="212"/>
        <end position="231"/>
    </location>
</feature>
<evidence type="ECO:0000313" key="7">
    <source>
        <dbReference type="EMBL" id="ESR23284.1"/>
    </source>
</evidence>
<organism evidence="7 8">
    <name type="scientific">Lutibaculum baratangense AMV1</name>
    <dbReference type="NCBI Taxonomy" id="631454"/>
    <lineage>
        <taxon>Bacteria</taxon>
        <taxon>Pseudomonadati</taxon>
        <taxon>Pseudomonadota</taxon>
        <taxon>Alphaproteobacteria</taxon>
        <taxon>Hyphomicrobiales</taxon>
        <taxon>Tepidamorphaceae</taxon>
        <taxon>Lutibaculum</taxon>
    </lineage>
</organism>
<evidence type="ECO:0000256" key="4">
    <source>
        <dbReference type="ARBA" id="ARBA00023136"/>
    </source>
</evidence>
<dbReference type="Pfam" id="PF04932">
    <property type="entry name" value="Wzy_C"/>
    <property type="match status" value="1"/>
</dbReference>
<dbReference type="Proteomes" id="UP000017819">
    <property type="component" value="Unassembled WGS sequence"/>
</dbReference>
<evidence type="ECO:0000259" key="6">
    <source>
        <dbReference type="Pfam" id="PF04932"/>
    </source>
</evidence>
<feature type="transmembrane region" description="Helical" evidence="5">
    <location>
        <begin position="359"/>
        <end position="377"/>
    </location>
</feature>
<dbReference type="AlphaFoldDB" id="V4RD15"/>
<proteinExistence type="predicted"/>
<evidence type="ECO:0000256" key="2">
    <source>
        <dbReference type="ARBA" id="ARBA00022692"/>
    </source>
</evidence>
<feature type="transmembrane region" description="Helical" evidence="5">
    <location>
        <begin position="238"/>
        <end position="261"/>
    </location>
</feature>
<dbReference type="STRING" id="631454.N177_3352"/>
<feature type="transmembrane region" description="Helical" evidence="5">
    <location>
        <begin position="67"/>
        <end position="85"/>
    </location>
</feature>
<sequence length="406" mass="44230">MSVARTAEPHFSLSRLAFSARRFVMAAMVMAGGIVYVEPSPHELVAFVAIAVCFGTGLRIHPRLWPMTFLLLAYIAFGIPAMLQTEPLKDGVTWMAVSAFLVGTSILYASFVAELPEENFAVIGWAYVAAAMVPAITGTLGYFGVGGADLFVLYGRARGTFKDPNVLGPFLILPFLFLADGALRGSLRQAMWRAVLMLPIVAAVFFSFSRGAWGHLVLSCALLAFFTFALSHSIFARLRVLIVIAVGAMALVAALGAALSVPKVQALFSERAQLTQQYDTGHEGRFGRWERGFALALEKPLGIGPLQFAKHFPEDPHNTYLNALMSFGWGGALAYYALVISTIILGARAVFVPTPWQRHTIVAYSTFLPLALLSAVIDTDHWRHYFLVVGCLWGLIAATHAYRRAP</sequence>
<keyword evidence="4 5" id="KW-0472">Membrane</keyword>
<dbReference type="RefSeq" id="WP_023433470.1">
    <property type="nucleotide sequence ID" value="NZ_AWXZ01000039.1"/>
</dbReference>
<dbReference type="GO" id="GO:0016020">
    <property type="term" value="C:membrane"/>
    <property type="evidence" value="ECO:0007669"/>
    <property type="project" value="UniProtKB-SubCell"/>
</dbReference>
<feature type="transmembrane region" description="Helical" evidence="5">
    <location>
        <begin position="165"/>
        <end position="183"/>
    </location>
</feature>
<keyword evidence="8" id="KW-1185">Reference proteome</keyword>
<dbReference type="InterPro" id="IPR007016">
    <property type="entry name" value="O-antigen_ligase-rel_domated"/>
</dbReference>
<keyword evidence="2 5" id="KW-0812">Transmembrane</keyword>
<evidence type="ECO:0000256" key="1">
    <source>
        <dbReference type="ARBA" id="ARBA00004141"/>
    </source>
</evidence>
<feature type="transmembrane region" description="Helical" evidence="5">
    <location>
        <begin position="383"/>
        <end position="402"/>
    </location>
</feature>
<evidence type="ECO:0000313" key="8">
    <source>
        <dbReference type="Proteomes" id="UP000017819"/>
    </source>
</evidence>
<evidence type="ECO:0000256" key="3">
    <source>
        <dbReference type="ARBA" id="ARBA00022989"/>
    </source>
</evidence>
<dbReference type="InterPro" id="IPR051533">
    <property type="entry name" value="WaaL-like"/>
</dbReference>
<feature type="transmembrane region" description="Helical" evidence="5">
    <location>
        <begin position="43"/>
        <end position="60"/>
    </location>
</feature>